<evidence type="ECO:0000259" key="1">
    <source>
        <dbReference type="Pfam" id="PF00501"/>
    </source>
</evidence>
<dbReference type="Pfam" id="PF00501">
    <property type="entry name" value="AMP-binding"/>
    <property type="match status" value="1"/>
</dbReference>
<protein>
    <submittedName>
        <fullName evidence="3">Uncharacterized protein</fullName>
    </submittedName>
</protein>
<dbReference type="Gene3D" id="3.40.50.12780">
    <property type="entry name" value="N-terminal domain of ligase-like"/>
    <property type="match status" value="1"/>
</dbReference>
<dbReference type="InterPro" id="IPR000873">
    <property type="entry name" value="AMP-dep_synth/lig_dom"/>
</dbReference>
<dbReference type="Proteomes" id="UP001642502">
    <property type="component" value="Unassembled WGS sequence"/>
</dbReference>
<dbReference type="PANTHER" id="PTHR43201">
    <property type="entry name" value="ACYL-COA SYNTHETASE"/>
    <property type="match status" value="1"/>
</dbReference>
<evidence type="ECO:0000313" key="4">
    <source>
        <dbReference type="Proteomes" id="UP001642502"/>
    </source>
</evidence>
<dbReference type="Gene3D" id="3.30.300.30">
    <property type="match status" value="1"/>
</dbReference>
<name>A0ABP0DZI0_9PEZI</name>
<dbReference type="SUPFAM" id="SSF56801">
    <property type="entry name" value="Acetyl-CoA synthetase-like"/>
    <property type="match status" value="1"/>
</dbReference>
<feature type="domain" description="AMP-binding enzyme C-terminal" evidence="2">
    <location>
        <begin position="446"/>
        <end position="526"/>
    </location>
</feature>
<keyword evidence="4" id="KW-1185">Reference proteome</keyword>
<sequence length="552" mass="59852">MIEAAGRTGDLDGERVGFMVENSYDYVVTILAILAARAIAVPLSPSFPVPELQYIVDHSEALLIVSSSRFAAKTKQLLESELASKPALLVLSKHLGGGVHEKVELEDQADSGKAGLMLYTSGTTNRPKGVLLPECVMTAQAQSLNKAWEYSPEDHLLHVLPLHHIHGAINALYAPLFSGSSVEFLFPFNADAVWKRFAAPFLPRAKSSERVSSSDGSASQNEVVTFFTAVPTVYSRLLATHKELSPEMQEATREAILPAHLRLNISGSAALPTPIKQAWTDLSRGNVLLERFGMTEVGMALSCGLDMAHRVDGSVGWPLPSVEARLVDLDTGAVIEAGQEVDSTGRERSGEIQLRGPTIFAEYWRNPTATASEFAAAAENDANTTPWFKTGDVAVRRDVDGVDSVLSIRSKAASQDWTGDRSMYFILGRKSADIIKSGGEKVSALEVERELLSLPMIAEAAVVAVPSGRWGQKVGAVVVLQTKGEHAVAKWSAMDMRRTLKDRLVNYKIPQVLRVVESIPRNAMGKINKKQLVAQVFADEVRDDEASKSNAV</sequence>
<accession>A0ABP0DZI0</accession>
<feature type="domain" description="AMP-dependent synthetase/ligase" evidence="1">
    <location>
        <begin position="12"/>
        <end position="364"/>
    </location>
</feature>
<dbReference type="PANTHER" id="PTHR43201:SF28">
    <property type="entry name" value="ENZYME, PUTATIVE (AFU_ORTHOLOGUE AFUA_7G01530)-RELATED"/>
    <property type="match status" value="1"/>
</dbReference>
<evidence type="ECO:0000313" key="3">
    <source>
        <dbReference type="EMBL" id="CAK7273284.1"/>
    </source>
</evidence>
<organism evidence="3 4">
    <name type="scientific">Sporothrix epigloea</name>
    <dbReference type="NCBI Taxonomy" id="1892477"/>
    <lineage>
        <taxon>Eukaryota</taxon>
        <taxon>Fungi</taxon>
        <taxon>Dikarya</taxon>
        <taxon>Ascomycota</taxon>
        <taxon>Pezizomycotina</taxon>
        <taxon>Sordariomycetes</taxon>
        <taxon>Sordariomycetidae</taxon>
        <taxon>Ophiostomatales</taxon>
        <taxon>Ophiostomataceae</taxon>
        <taxon>Sporothrix</taxon>
    </lineage>
</organism>
<dbReference type="EMBL" id="CAWUON010000108">
    <property type="protein sequence ID" value="CAK7273284.1"/>
    <property type="molecule type" value="Genomic_DNA"/>
</dbReference>
<reference evidence="3 4" key="1">
    <citation type="submission" date="2024-01" db="EMBL/GenBank/DDBJ databases">
        <authorList>
            <person name="Allen C."/>
            <person name="Tagirdzhanova G."/>
        </authorList>
    </citation>
    <scope>NUCLEOTIDE SEQUENCE [LARGE SCALE GENOMIC DNA]</scope>
    <source>
        <strain evidence="3 4">CBS 119000</strain>
    </source>
</reference>
<gene>
    <name evidence="3" type="ORF">SEPCBS119000_005574</name>
</gene>
<evidence type="ECO:0000259" key="2">
    <source>
        <dbReference type="Pfam" id="PF13193"/>
    </source>
</evidence>
<dbReference type="InterPro" id="IPR025110">
    <property type="entry name" value="AMP-bd_C"/>
</dbReference>
<dbReference type="Pfam" id="PF13193">
    <property type="entry name" value="AMP-binding_C"/>
    <property type="match status" value="1"/>
</dbReference>
<dbReference type="InterPro" id="IPR042099">
    <property type="entry name" value="ANL_N_sf"/>
</dbReference>
<comment type="caution">
    <text evidence="3">The sequence shown here is derived from an EMBL/GenBank/DDBJ whole genome shotgun (WGS) entry which is preliminary data.</text>
</comment>
<dbReference type="InterPro" id="IPR045851">
    <property type="entry name" value="AMP-bd_C_sf"/>
</dbReference>
<proteinExistence type="predicted"/>